<accession>A0AAD9UH90</accession>
<feature type="domain" description="FAD dependent oxidoreductase" evidence="2">
    <location>
        <begin position="54"/>
        <end position="411"/>
    </location>
</feature>
<dbReference type="InterPro" id="IPR006222">
    <property type="entry name" value="GCVT_N"/>
</dbReference>
<evidence type="ECO:0000313" key="7">
    <source>
        <dbReference type="Proteomes" id="UP001209878"/>
    </source>
</evidence>
<protein>
    <recommendedName>
        <fullName evidence="8">Pyruvate dehydrogenase phosphatase regulatory subunit, mitochondrial</fullName>
    </recommendedName>
</protein>
<dbReference type="InterPro" id="IPR036188">
    <property type="entry name" value="FAD/NAD-bd_sf"/>
</dbReference>
<evidence type="ECO:0000259" key="5">
    <source>
        <dbReference type="Pfam" id="PF16350"/>
    </source>
</evidence>
<feature type="domain" description="FAD dependent oxidoreductase central" evidence="5">
    <location>
        <begin position="414"/>
        <end position="469"/>
    </location>
</feature>
<dbReference type="FunFam" id="3.30.70.1400:FF:000003">
    <property type="entry name" value="Pyruvate dehydrogenase phosphatase regulatory subunit"/>
    <property type="match status" value="1"/>
</dbReference>
<feature type="domain" description="GCVT N-terminal" evidence="3">
    <location>
        <begin position="471"/>
        <end position="760"/>
    </location>
</feature>
<sequence length="887" mass="98934">MHRLIRYTERLCLRRRSGASALLKNANRRLTCNITKRHSSTEQFGSAVLPESARVVICGGGVVGTSLAYHLTLLGWSDVVLLEQGSLTCGTTWHAAGQVTRLRWSAVETALTMYSTELYQQLEDEGYHTGWKKCGSINVARTDDRLLAYKRALVNAKPLGIEGQILSPEQVKDRIPMLRTDDIKGGIWLPDDGVVNPTDLTMALAKKAREGGVKIVERCKVQRVQTENDMVSAVVTDQGSIACKFFVNCAGQWAWELGQLCDQPVRVPLHPCAHFYLVTKPFGDINPMMPVVRDFDGYIYLREWGGGILGGGFEPMGKPVFHDGIPPKFEFELLNEDWDQFQILLEQLLHRLPGLQAAEVKQFVNGPESFTPDGRYILGHAPEVGNYYVAAGMNATGVMAAGGVGKAMAEWIVNGETDMFLWSQDVRRFAELHNNKKFLRARVKETTGATMSCAGPDIEYESGRGVRTSPLYTRLQNSGAIFGQIIGFEPALYFDSPSVLMDTFSETRDERQAAHSSFGKPAWFDQVKAEYWACREGVCLIDMSTFTKFELMSAGNEVVDFLQYVCSNDIDKPIGSIMHTGMQNHSGGFENDCSIVRLAHNKFFMIGPTAQQIRSFAWLKRHLPKDGSVQLNDVTSMYTSINVIGPKARQLLTELTDTPLDKNNFPSMTYKEIDVAQASQVKAMRLTHTGEDGWMLYIPSEYALHVYDSLMAAGKNYGIRNAGYYALRALRMEKFFAYWGTDLTPQVTPIECGRESRVKFHIGGFIGCPALLHQRSTGIKKRLAQFLLEDHDTEEDTWPWGGEPIYRNGKFCGTVTSTTYGFTLDRHVCMGYVQDFDEKTGEPNIITNDFVLRNAKYTIDIAGKRFSVKSGIYPPTLVSAAIVIGSG</sequence>
<dbReference type="Gene3D" id="3.50.50.60">
    <property type="entry name" value="FAD/NAD(P)-binding domain"/>
    <property type="match status" value="1"/>
</dbReference>
<evidence type="ECO:0000259" key="3">
    <source>
        <dbReference type="Pfam" id="PF01571"/>
    </source>
</evidence>
<dbReference type="Proteomes" id="UP001209878">
    <property type="component" value="Unassembled WGS sequence"/>
</dbReference>
<reference evidence="6" key="1">
    <citation type="journal article" date="2023" name="Mol. Biol. Evol.">
        <title>Third-Generation Sequencing Reveals the Adaptive Role of the Epigenome in Three Deep-Sea Polychaetes.</title>
        <authorList>
            <person name="Perez M."/>
            <person name="Aroh O."/>
            <person name="Sun Y."/>
            <person name="Lan Y."/>
            <person name="Juniper S.K."/>
            <person name="Young C.R."/>
            <person name="Angers B."/>
            <person name="Qian P.Y."/>
        </authorList>
    </citation>
    <scope>NUCLEOTIDE SEQUENCE</scope>
    <source>
        <strain evidence="6">R07B-5</strain>
    </source>
</reference>
<dbReference type="SUPFAM" id="SSF101790">
    <property type="entry name" value="Aminomethyltransferase beta-barrel domain"/>
    <property type="match status" value="1"/>
</dbReference>
<dbReference type="EMBL" id="JAODUO010000106">
    <property type="protein sequence ID" value="KAK2189458.1"/>
    <property type="molecule type" value="Genomic_DNA"/>
</dbReference>
<feature type="domain" description="Aminomethyltransferase C-terminal" evidence="4">
    <location>
        <begin position="781"/>
        <end position="869"/>
    </location>
</feature>
<dbReference type="Gene3D" id="3.30.9.10">
    <property type="entry name" value="D-Amino Acid Oxidase, subunit A, domain 2"/>
    <property type="match status" value="1"/>
</dbReference>
<evidence type="ECO:0008006" key="8">
    <source>
        <dbReference type="Google" id="ProtNLM"/>
    </source>
</evidence>
<dbReference type="PANTHER" id="PTHR13847:SF193">
    <property type="entry name" value="PYRUVATE DEHYDROGENASE PHOSPHATASE REGULATORY SUBUNIT, MITOCHONDRIAL"/>
    <property type="match status" value="1"/>
</dbReference>
<dbReference type="InterPro" id="IPR032503">
    <property type="entry name" value="FAO_M"/>
</dbReference>
<dbReference type="Pfam" id="PF08669">
    <property type="entry name" value="GCV_T_C"/>
    <property type="match status" value="1"/>
</dbReference>
<dbReference type="Pfam" id="PF01266">
    <property type="entry name" value="DAO"/>
    <property type="match status" value="1"/>
</dbReference>
<dbReference type="Pfam" id="PF01571">
    <property type="entry name" value="GCV_T"/>
    <property type="match status" value="1"/>
</dbReference>
<dbReference type="InterPro" id="IPR027266">
    <property type="entry name" value="TrmE/GcvT-like"/>
</dbReference>
<dbReference type="SUPFAM" id="SSF103025">
    <property type="entry name" value="Folate-binding domain"/>
    <property type="match status" value="1"/>
</dbReference>
<name>A0AAD9UH90_RIDPI</name>
<dbReference type="InterPro" id="IPR029043">
    <property type="entry name" value="GcvT/YgfZ_C"/>
</dbReference>
<evidence type="ECO:0000313" key="6">
    <source>
        <dbReference type="EMBL" id="KAK2189458.1"/>
    </source>
</evidence>
<evidence type="ECO:0000259" key="2">
    <source>
        <dbReference type="Pfam" id="PF01266"/>
    </source>
</evidence>
<comment type="caution">
    <text evidence="6">The sequence shown here is derived from an EMBL/GenBank/DDBJ whole genome shotgun (WGS) entry which is preliminary data.</text>
</comment>
<dbReference type="Pfam" id="PF16350">
    <property type="entry name" value="FAO_M"/>
    <property type="match status" value="1"/>
</dbReference>
<dbReference type="Gene3D" id="3.30.70.1400">
    <property type="entry name" value="Aminomethyltransferase beta-barrel domains"/>
    <property type="match status" value="1"/>
</dbReference>
<gene>
    <name evidence="6" type="ORF">NP493_106g05056</name>
</gene>
<proteinExistence type="inferred from homology"/>
<organism evidence="6 7">
    <name type="scientific">Ridgeia piscesae</name>
    <name type="common">Tubeworm</name>
    <dbReference type="NCBI Taxonomy" id="27915"/>
    <lineage>
        <taxon>Eukaryota</taxon>
        <taxon>Metazoa</taxon>
        <taxon>Spiralia</taxon>
        <taxon>Lophotrochozoa</taxon>
        <taxon>Annelida</taxon>
        <taxon>Polychaeta</taxon>
        <taxon>Sedentaria</taxon>
        <taxon>Canalipalpata</taxon>
        <taxon>Sabellida</taxon>
        <taxon>Siboglinidae</taxon>
        <taxon>Ridgeia</taxon>
    </lineage>
</organism>
<dbReference type="FunFam" id="2.40.30.110:FF:000004">
    <property type="entry name" value="Pyruvate dehydrogenase phosphatase regulatory subunit, mitochondrial"/>
    <property type="match status" value="1"/>
</dbReference>
<dbReference type="AlphaFoldDB" id="A0AAD9UH90"/>
<keyword evidence="7" id="KW-1185">Reference proteome</keyword>
<dbReference type="SUPFAM" id="SSF54373">
    <property type="entry name" value="FAD-linked reductases, C-terminal domain"/>
    <property type="match status" value="1"/>
</dbReference>
<evidence type="ECO:0000256" key="1">
    <source>
        <dbReference type="ARBA" id="ARBA00008609"/>
    </source>
</evidence>
<dbReference type="InterPro" id="IPR013977">
    <property type="entry name" value="GcvT_C"/>
</dbReference>
<dbReference type="GO" id="GO:0005759">
    <property type="term" value="C:mitochondrial matrix"/>
    <property type="evidence" value="ECO:0007669"/>
    <property type="project" value="TreeGrafter"/>
</dbReference>
<dbReference type="InterPro" id="IPR006076">
    <property type="entry name" value="FAD-dep_OxRdtase"/>
</dbReference>
<dbReference type="SUPFAM" id="SSF51905">
    <property type="entry name" value="FAD/NAD(P)-binding domain"/>
    <property type="match status" value="1"/>
</dbReference>
<dbReference type="PANTHER" id="PTHR13847">
    <property type="entry name" value="SARCOSINE DEHYDROGENASE-RELATED"/>
    <property type="match status" value="1"/>
</dbReference>
<comment type="similarity">
    <text evidence="1">Belongs to the GcvT family.</text>
</comment>
<dbReference type="Gene3D" id="3.30.1360.120">
    <property type="entry name" value="Probable tRNA modification gtpase trme, domain 1"/>
    <property type="match status" value="1"/>
</dbReference>
<evidence type="ECO:0000259" key="4">
    <source>
        <dbReference type="Pfam" id="PF08669"/>
    </source>
</evidence>
<dbReference type="Gene3D" id="2.40.30.110">
    <property type="entry name" value="Aminomethyltransferase beta-barrel domains"/>
    <property type="match status" value="1"/>
</dbReference>